<dbReference type="Gene3D" id="1.10.10.10">
    <property type="entry name" value="Winged helix-like DNA-binding domain superfamily/Winged helix DNA-binding domain"/>
    <property type="match status" value="1"/>
</dbReference>
<proteinExistence type="inferred from homology"/>
<keyword evidence="3" id="KW-0238">DNA-binding</keyword>
<sequence length="288" mass="31419">MDIASLKAFLAVADTGSFSLAAEHLFLTQPAISKRIATLENELEERLFDRIGRTVSLTEAGRALQPRARNILVEVDDSVRAISNLSGEVHGTLRFATSHHIGLHRLPPALKAFTQQYPDVQLDIRFMDSEAACQAVEHGELELAIVTLPPEPSPNLSLDPVWSDPLGIVVSREHPLAGKRRISLSALLAHPAILPATGTYTRQIAEQAFNKAGATLDVALSTNYLETIHMLVSVGIGWSLLPLTMLDGQVQHLKVQELQLKRTLGVVAHRERTLSNAACALQKLLHKA</sequence>
<feature type="domain" description="HTH lysR-type" evidence="5">
    <location>
        <begin position="1"/>
        <end position="58"/>
    </location>
</feature>
<reference evidence="6" key="1">
    <citation type="submission" date="2018-06" db="EMBL/GenBank/DDBJ databases">
        <authorList>
            <person name="Zhirakovskaya E."/>
        </authorList>
    </citation>
    <scope>NUCLEOTIDE SEQUENCE</scope>
</reference>
<dbReference type="GO" id="GO:0000976">
    <property type="term" value="F:transcription cis-regulatory region binding"/>
    <property type="evidence" value="ECO:0007669"/>
    <property type="project" value="TreeGrafter"/>
</dbReference>
<dbReference type="GO" id="GO:0003700">
    <property type="term" value="F:DNA-binding transcription factor activity"/>
    <property type="evidence" value="ECO:0007669"/>
    <property type="project" value="InterPro"/>
</dbReference>
<dbReference type="PRINTS" id="PR00039">
    <property type="entry name" value="HTHLYSR"/>
</dbReference>
<dbReference type="InterPro" id="IPR000847">
    <property type="entry name" value="LysR_HTH_N"/>
</dbReference>
<dbReference type="SUPFAM" id="SSF53850">
    <property type="entry name" value="Periplasmic binding protein-like II"/>
    <property type="match status" value="1"/>
</dbReference>
<keyword evidence="2" id="KW-0805">Transcription regulation</keyword>
<dbReference type="InterPro" id="IPR036388">
    <property type="entry name" value="WH-like_DNA-bd_sf"/>
</dbReference>
<dbReference type="InterPro" id="IPR036390">
    <property type="entry name" value="WH_DNA-bd_sf"/>
</dbReference>
<dbReference type="SUPFAM" id="SSF46785">
    <property type="entry name" value="Winged helix' DNA-binding domain"/>
    <property type="match status" value="1"/>
</dbReference>
<evidence type="ECO:0000256" key="1">
    <source>
        <dbReference type="ARBA" id="ARBA00009437"/>
    </source>
</evidence>
<dbReference type="FunFam" id="1.10.10.10:FF:000001">
    <property type="entry name" value="LysR family transcriptional regulator"/>
    <property type="match status" value="1"/>
</dbReference>
<protein>
    <submittedName>
        <fullName evidence="6">Transcriptional regulator, LysR family</fullName>
    </submittedName>
</protein>
<organism evidence="6">
    <name type="scientific">hydrothermal vent metagenome</name>
    <dbReference type="NCBI Taxonomy" id="652676"/>
    <lineage>
        <taxon>unclassified sequences</taxon>
        <taxon>metagenomes</taxon>
        <taxon>ecological metagenomes</taxon>
    </lineage>
</organism>
<dbReference type="Gene3D" id="3.40.190.290">
    <property type="match status" value="1"/>
</dbReference>
<dbReference type="PROSITE" id="PS50931">
    <property type="entry name" value="HTH_LYSR"/>
    <property type="match status" value="1"/>
</dbReference>
<evidence type="ECO:0000313" key="6">
    <source>
        <dbReference type="EMBL" id="VAW74559.1"/>
    </source>
</evidence>
<dbReference type="PANTHER" id="PTHR30126">
    <property type="entry name" value="HTH-TYPE TRANSCRIPTIONAL REGULATOR"/>
    <property type="match status" value="1"/>
</dbReference>
<dbReference type="InterPro" id="IPR005119">
    <property type="entry name" value="LysR_subst-bd"/>
</dbReference>
<dbReference type="AlphaFoldDB" id="A0A3B0YK11"/>
<evidence type="ECO:0000256" key="3">
    <source>
        <dbReference type="ARBA" id="ARBA00023125"/>
    </source>
</evidence>
<accession>A0A3B0YK11</accession>
<evidence type="ECO:0000259" key="5">
    <source>
        <dbReference type="PROSITE" id="PS50931"/>
    </source>
</evidence>
<name>A0A3B0YK11_9ZZZZ</name>
<dbReference type="EMBL" id="UOFN01000036">
    <property type="protein sequence ID" value="VAW74559.1"/>
    <property type="molecule type" value="Genomic_DNA"/>
</dbReference>
<comment type="similarity">
    <text evidence="1">Belongs to the LysR transcriptional regulatory family.</text>
</comment>
<gene>
    <name evidence="6" type="ORF">MNBD_GAMMA15-2013</name>
</gene>
<evidence type="ECO:0000256" key="2">
    <source>
        <dbReference type="ARBA" id="ARBA00023015"/>
    </source>
</evidence>
<dbReference type="Pfam" id="PF03466">
    <property type="entry name" value="LysR_substrate"/>
    <property type="match status" value="1"/>
</dbReference>
<dbReference type="CDD" id="cd05466">
    <property type="entry name" value="PBP2_LTTR_substrate"/>
    <property type="match status" value="1"/>
</dbReference>
<dbReference type="Pfam" id="PF00126">
    <property type="entry name" value="HTH_1"/>
    <property type="match status" value="1"/>
</dbReference>
<dbReference type="PANTHER" id="PTHR30126:SF81">
    <property type="entry name" value="HTH-TYPE TRANSCRIPTIONAL REGULATOR ILVY"/>
    <property type="match status" value="1"/>
</dbReference>
<keyword evidence="4" id="KW-0804">Transcription</keyword>
<evidence type="ECO:0000256" key="4">
    <source>
        <dbReference type="ARBA" id="ARBA00023163"/>
    </source>
</evidence>